<feature type="compositionally biased region" description="Polar residues" evidence="1">
    <location>
        <begin position="1"/>
        <end position="26"/>
    </location>
</feature>
<protein>
    <submittedName>
        <fullName evidence="2">Uncharacterized protein</fullName>
    </submittedName>
</protein>
<reference evidence="2 3" key="1">
    <citation type="submission" date="2020-04" db="EMBL/GenBank/DDBJ databases">
        <authorList>
            <person name="De Canck E."/>
        </authorList>
    </citation>
    <scope>NUCLEOTIDE SEQUENCE [LARGE SCALE GENOMIC DNA]</scope>
    <source>
        <strain evidence="2 3">LMG 29542</strain>
    </source>
</reference>
<organism evidence="2 3">
    <name type="scientific">Paraburkholderia humisilvae</name>
    <dbReference type="NCBI Taxonomy" id="627669"/>
    <lineage>
        <taxon>Bacteria</taxon>
        <taxon>Pseudomonadati</taxon>
        <taxon>Pseudomonadota</taxon>
        <taxon>Betaproteobacteria</taxon>
        <taxon>Burkholderiales</taxon>
        <taxon>Burkholderiaceae</taxon>
        <taxon>Paraburkholderia</taxon>
    </lineage>
</organism>
<feature type="compositionally biased region" description="Polar residues" evidence="1">
    <location>
        <begin position="55"/>
        <end position="64"/>
    </location>
</feature>
<accession>A0A6J5F7M2</accession>
<evidence type="ECO:0000313" key="3">
    <source>
        <dbReference type="Proteomes" id="UP000494363"/>
    </source>
</evidence>
<feature type="compositionally biased region" description="Low complexity" evidence="1">
    <location>
        <begin position="28"/>
        <end position="37"/>
    </location>
</feature>
<evidence type="ECO:0000313" key="2">
    <source>
        <dbReference type="EMBL" id="CAB3774799.1"/>
    </source>
</evidence>
<dbReference type="AlphaFoldDB" id="A0A6J5F7M2"/>
<dbReference type="RefSeq" id="WP_175233269.1">
    <property type="nucleotide sequence ID" value="NZ_CADIKH010000173.1"/>
</dbReference>
<keyword evidence="3" id="KW-1185">Reference proteome</keyword>
<evidence type="ECO:0000256" key="1">
    <source>
        <dbReference type="SAM" id="MobiDB-lite"/>
    </source>
</evidence>
<dbReference type="EMBL" id="CADIKH010000173">
    <property type="protein sequence ID" value="CAB3774799.1"/>
    <property type="molecule type" value="Genomic_DNA"/>
</dbReference>
<feature type="region of interest" description="Disordered" evidence="1">
    <location>
        <begin position="1"/>
        <end position="68"/>
    </location>
</feature>
<name>A0A6J5F7M2_9BURK</name>
<gene>
    <name evidence="2" type="ORF">LMG29542_08181</name>
</gene>
<dbReference type="Proteomes" id="UP000494363">
    <property type="component" value="Unassembled WGS sequence"/>
</dbReference>
<sequence length="310" mass="33984">MPSSPSKIWPTSASPTAHGNVPSNALYTPATPSATSPRTQTIDRRISGLLPKPDQFQSSDSQTPVLPRHASFSVASALPGAPISNQGTDKKADRVKEYAAHDVRSVPEGASKIYHHKDQEDYGYLSFKDSSTQHQGNRDQDIKAYNRLIKIESLNTVIPKIDMNRRAPEGAKANGYWIEHIDTALEFKPCEVLLSNKRPYQKDQVSITDISEGLQKLDKSGIENALGDIKIISDNLEKISDVLGELSIVLTENGGFRLIDFGIASDEVNSLRRKGGGSDYNKTATIIDKLRNLCQDRLAQMSAQRPSANA</sequence>
<proteinExistence type="predicted"/>